<feature type="transmembrane region" description="Helical" evidence="11">
    <location>
        <begin position="191"/>
        <end position="210"/>
    </location>
</feature>
<protein>
    <submittedName>
        <fullName evidence="14">Methyl-accepting chemotaxis protein</fullName>
    </submittedName>
</protein>
<comment type="subcellular location">
    <subcellularLocation>
        <location evidence="1">Cell membrane</location>
        <topology evidence="1">Multi-pass membrane protein</topology>
    </subcellularLocation>
</comment>
<dbReference type="PROSITE" id="PS50885">
    <property type="entry name" value="HAMP"/>
    <property type="match status" value="1"/>
</dbReference>
<keyword evidence="2" id="KW-1003">Cell membrane</keyword>
<dbReference type="Proteomes" id="UP001501788">
    <property type="component" value="Unassembled WGS sequence"/>
</dbReference>
<organism evidence="14 15">
    <name type="scientific">Acidovorax lacteus</name>
    <dbReference type="NCBI Taxonomy" id="1924988"/>
    <lineage>
        <taxon>Bacteria</taxon>
        <taxon>Pseudomonadati</taxon>
        <taxon>Pseudomonadota</taxon>
        <taxon>Betaproteobacteria</taxon>
        <taxon>Burkholderiales</taxon>
        <taxon>Comamonadaceae</taxon>
        <taxon>Acidovorax</taxon>
    </lineage>
</organism>
<evidence type="ECO:0000256" key="5">
    <source>
        <dbReference type="ARBA" id="ARBA00022692"/>
    </source>
</evidence>
<dbReference type="Gene3D" id="1.10.287.950">
    <property type="entry name" value="Methyl-accepting chemotaxis protein"/>
    <property type="match status" value="1"/>
</dbReference>
<evidence type="ECO:0000256" key="2">
    <source>
        <dbReference type="ARBA" id="ARBA00022475"/>
    </source>
</evidence>
<evidence type="ECO:0000259" key="13">
    <source>
        <dbReference type="PROSITE" id="PS50885"/>
    </source>
</evidence>
<dbReference type="InterPro" id="IPR051310">
    <property type="entry name" value="MCP_chemotaxis"/>
</dbReference>
<dbReference type="PANTHER" id="PTHR43531">
    <property type="entry name" value="PROTEIN ICFG"/>
    <property type="match status" value="1"/>
</dbReference>
<dbReference type="InterPro" id="IPR004089">
    <property type="entry name" value="MCPsignal_dom"/>
</dbReference>
<dbReference type="SMART" id="SM00283">
    <property type="entry name" value="MA"/>
    <property type="match status" value="1"/>
</dbReference>
<dbReference type="RefSeq" id="WP_345060081.1">
    <property type="nucleotide sequence ID" value="NZ_BAABEX010000001.1"/>
</dbReference>
<dbReference type="Pfam" id="PF02203">
    <property type="entry name" value="TarH"/>
    <property type="match status" value="1"/>
</dbReference>
<evidence type="ECO:0000256" key="9">
    <source>
        <dbReference type="ARBA" id="ARBA00029447"/>
    </source>
</evidence>
<evidence type="ECO:0000256" key="7">
    <source>
        <dbReference type="ARBA" id="ARBA00023136"/>
    </source>
</evidence>
<proteinExistence type="inferred from homology"/>
<reference evidence="15" key="1">
    <citation type="journal article" date="2019" name="Int. J. Syst. Evol. Microbiol.">
        <title>The Global Catalogue of Microorganisms (GCM) 10K type strain sequencing project: providing services to taxonomists for standard genome sequencing and annotation.</title>
        <authorList>
            <consortium name="The Broad Institute Genomics Platform"/>
            <consortium name="The Broad Institute Genome Sequencing Center for Infectious Disease"/>
            <person name="Wu L."/>
            <person name="Ma J."/>
        </authorList>
    </citation>
    <scope>NUCLEOTIDE SEQUENCE [LARGE SCALE GENOMIC DNA]</scope>
    <source>
        <strain evidence="15">JCM 31890</strain>
    </source>
</reference>
<evidence type="ECO:0000256" key="10">
    <source>
        <dbReference type="PROSITE-ProRule" id="PRU00284"/>
    </source>
</evidence>
<evidence type="ECO:0000256" key="4">
    <source>
        <dbReference type="ARBA" id="ARBA00022500"/>
    </source>
</evidence>
<dbReference type="InterPro" id="IPR035440">
    <property type="entry name" value="4HB_MCP_dom_sf"/>
</dbReference>
<gene>
    <name evidence="14" type="ORF">GCM10023090_00770</name>
</gene>
<dbReference type="Pfam" id="PF00015">
    <property type="entry name" value="MCPsignal"/>
    <property type="match status" value="1"/>
</dbReference>
<accession>A0ABP8KV50</accession>
<dbReference type="PANTHER" id="PTHR43531:SF14">
    <property type="entry name" value="METHYL-ACCEPTING CHEMOTAXIS PROTEIN I-RELATED"/>
    <property type="match status" value="1"/>
</dbReference>
<keyword evidence="8 10" id="KW-0807">Transducer</keyword>
<comment type="similarity">
    <text evidence="9">Belongs to the methyl-accepting chemotaxis (MCP) protein family.</text>
</comment>
<evidence type="ECO:0000256" key="6">
    <source>
        <dbReference type="ARBA" id="ARBA00022989"/>
    </source>
</evidence>
<evidence type="ECO:0000256" key="1">
    <source>
        <dbReference type="ARBA" id="ARBA00004651"/>
    </source>
</evidence>
<dbReference type="SUPFAM" id="SSF58104">
    <property type="entry name" value="Methyl-accepting chemotaxis protein (MCP) signaling domain"/>
    <property type="match status" value="1"/>
</dbReference>
<keyword evidence="5 11" id="KW-0812">Transmembrane</keyword>
<name>A0ABP8KV50_9BURK</name>
<feature type="domain" description="HAMP" evidence="13">
    <location>
        <begin position="214"/>
        <end position="269"/>
    </location>
</feature>
<dbReference type="SUPFAM" id="SSF47170">
    <property type="entry name" value="Aspartate receptor, ligand-binding domain"/>
    <property type="match status" value="1"/>
</dbReference>
<dbReference type="InterPro" id="IPR003122">
    <property type="entry name" value="Tar_rcpt_lig-bd"/>
</dbReference>
<comment type="caution">
    <text evidence="14">The sequence shown here is derived from an EMBL/GenBank/DDBJ whole genome shotgun (WGS) entry which is preliminary data.</text>
</comment>
<keyword evidence="15" id="KW-1185">Reference proteome</keyword>
<evidence type="ECO:0000313" key="15">
    <source>
        <dbReference type="Proteomes" id="UP001501788"/>
    </source>
</evidence>
<sequence length="541" mass="56915">MIRSPSIATLLNTALAVLALLFCASMAGALGALVRSNASLTTVGAEIAVQQDLADAVHHTRASRVWLVQASVYGSYGMFKESADALQTARQRLEDSRQAFGRYWAAPRPAEEDALAQALQGHYERFVAEGLEPLLLALQNGNPQAYINTLRHKTPALDAALAQQVQTVLEARRTRTAALEQGIAAAFERNAALLGLAALGFAAVAALLAWGARRSLVRPLQAMADAVDAVADNDLARPAPRAPRFEPREMAHMRAGLARMRERLADTVGAIRHAADTVQQTSHHLAQGHADLAERTQEQTGQLQQALAAITDMTRALADTTQAAERVAQASGSAAQAAQAGGQRMTDAGEAMDAIDTSSRRIGDITAVIDGLAFQTNILALNAAVEAARAGEQGRGFAVVASEVRHLAQRSAEAAREIRSLIDSARSCVQRGVTEVRDAGGAMEQLLAQVHAAAQQAADIQASVRSQAHEIQAAQALLAGVDRSTLDNARLVHAGAEAAHSLDAQAETLARSVYSFRLPEAAGRAAPRAALPAAARPLALA</sequence>
<feature type="domain" description="Methyl-accepting transducer" evidence="12">
    <location>
        <begin position="274"/>
        <end position="503"/>
    </location>
</feature>
<evidence type="ECO:0000256" key="11">
    <source>
        <dbReference type="SAM" id="Phobius"/>
    </source>
</evidence>
<evidence type="ECO:0000259" key="12">
    <source>
        <dbReference type="PROSITE" id="PS50111"/>
    </source>
</evidence>
<keyword evidence="3" id="KW-0488">Methylation</keyword>
<dbReference type="EMBL" id="BAABEX010000001">
    <property type="protein sequence ID" value="GAA4417346.1"/>
    <property type="molecule type" value="Genomic_DNA"/>
</dbReference>
<keyword evidence="4" id="KW-0145">Chemotaxis</keyword>
<evidence type="ECO:0000256" key="8">
    <source>
        <dbReference type="ARBA" id="ARBA00023224"/>
    </source>
</evidence>
<dbReference type="InterPro" id="IPR003660">
    <property type="entry name" value="HAMP_dom"/>
</dbReference>
<evidence type="ECO:0000313" key="14">
    <source>
        <dbReference type="EMBL" id="GAA4417346.1"/>
    </source>
</evidence>
<dbReference type="PROSITE" id="PS50111">
    <property type="entry name" value="CHEMOTAXIS_TRANSDUC_2"/>
    <property type="match status" value="1"/>
</dbReference>
<keyword evidence="6 11" id="KW-1133">Transmembrane helix</keyword>
<keyword evidence="7 11" id="KW-0472">Membrane</keyword>
<dbReference type="SMART" id="SM00304">
    <property type="entry name" value="HAMP"/>
    <property type="match status" value="2"/>
</dbReference>
<dbReference type="Gene3D" id="1.20.120.30">
    <property type="entry name" value="Aspartate receptor, ligand-binding domain"/>
    <property type="match status" value="1"/>
</dbReference>
<evidence type="ECO:0000256" key="3">
    <source>
        <dbReference type="ARBA" id="ARBA00022481"/>
    </source>
</evidence>